<comment type="similarity">
    <text evidence="1">Belongs to the UPF0053 family.</text>
</comment>
<dbReference type="InterPro" id="IPR036318">
    <property type="entry name" value="FAD-bd_PCMH-like_sf"/>
</dbReference>
<protein>
    <recommendedName>
        <fullName evidence="5">Magnesium and cobalt efflux protein CorC</fullName>
    </recommendedName>
</protein>
<evidence type="ECO:0000256" key="3">
    <source>
        <dbReference type="ARBA" id="ARBA00023122"/>
    </source>
</evidence>
<reference evidence="8 9" key="1">
    <citation type="submission" date="2016-10" db="EMBL/GenBank/DDBJ databases">
        <authorList>
            <person name="de Groot N.N."/>
        </authorList>
    </citation>
    <scope>NUCLEOTIDE SEQUENCE [LARGE SCALE GENOMIC DNA]</scope>
    <source>
        <strain evidence="8 9">CGMCC 1.3430</strain>
    </source>
</reference>
<dbReference type="InterPro" id="IPR016169">
    <property type="entry name" value="FAD-bd_PCMH_sub2"/>
</dbReference>
<evidence type="ECO:0000256" key="4">
    <source>
        <dbReference type="ARBA" id="ARBA00037273"/>
    </source>
</evidence>
<evidence type="ECO:0000259" key="7">
    <source>
        <dbReference type="PROSITE" id="PS51371"/>
    </source>
</evidence>
<feature type="domain" description="CBS" evidence="7">
    <location>
        <begin position="137"/>
        <end position="194"/>
    </location>
</feature>
<dbReference type="FunFam" id="3.10.580.10:FF:000002">
    <property type="entry name" value="Magnesium/cobalt efflux protein CorC"/>
    <property type="match status" value="1"/>
</dbReference>
<dbReference type="EMBL" id="FNRM01000004">
    <property type="protein sequence ID" value="SEA62063.1"/>
    <property type="molecule type" value="Genomic_DNA"/>
</dbReference>
<dbReference type="InterPro" id="IPR046342">
    <property type="entry name" value="CBS_dom_sf"/>
</dbReference>
<evidence type="ECO:0000256" key="2">
    <source>
        <dbReference type="ARBA" id="ARBA00022737"/>
    </source>
</evidence>
<organism evidence="8 9">
    <name type="scientific">Alkalimonas amylolytica</name>
    <dbReference type="NCBI Taxonomy" id="152573"/>
    <lineage>
        <taxon>Bacteria</taxon>
        <taxon>Pseudomonadati</taxon>
        <taxon>Pseudomonadota</taxon>
        <taxon>Gammaproteobacteria</taxon>
        <taxon>Alkalimonas</taxon>
    </lineage>
</organism>
<feature type="domain" description="CBS" evidence="7">
    <location>
        <begin position="71"/>
        <end position="130"/>
    </location>
</feature>
<dbReference type="Gene3D" id="3.10.580.10">
    <property type="entry name" value="CBS-domain"/>
    <property type="match status" value="1"/>
</dbReference>
<dbReference type="InterPro" id="IPR044751">
    <property type="entry name" value="Ion_transp-like_CBS"/>
</dbReference>
<dbReference type="PANTHER" id="PTHR22777">
    <property type="entry name" value="HEMOLYSIN-RELATED"/>
    <property type="match status" value="1"/>
</dbReference>
<dbReference type="Proteomes" id="UP000198773">
    <property type="component" value="Unassembled WGS sequence"/>
</dbReference>
<dbReference type="AlphaFoldDB" id="A0A1H4CP18"/>
<keyword evidence="3 6" id="KW-0129">CBS domain</keyword>
<dbReference type="SMART" id="SM01091">
    <property type="entry name" value="CorC_HlyC"/>
    <property type="match status" value="1"/>
</dbReference>
<dbReference type="GO" id="GO:0005886">
    <property type="term" value="C:plasma membrane"/>
    <property type="evidence" value="ECO:0007669"/>
    <property type="project" value="TreeGrafter"/>
</dbReference>
<evidence type="ECO:0000313" key="9">
    <source>
        <dbReference type="Proteomes" id="UP000198773"/>
    </source>
</evidence>
<gene>
    <name evidence="8" type="ORF">SAMN04488051_104255</name>
</gene>
<dbReference type="CDD" id="cd04590">
    <property type="entry name" value="CBS_pair_CorC_HlyC_assoc"/>
    <property type="match status" value="1"/>
</dbReference>
<proteinExistence type="inferred from homology"/>
<dbReference type="SMART" id="SM00116">
    <property type="entry name" value="CBS"/>
    <property type="match status" value="2"/>
</dbReference>
<dbReference type="RefSeq" id="WP_091342472.1">
    <property type="nucleotide sequence ID" value="NZ_FNRM01000004.1"/>
</dbReference>
<keyword evidence="9" id="KW-1185">Reference proteome</keyword>
<dbReference type="Gene3D" id="3.30.465.10">
    <property type="match status" value="1"/>
</dbReference>
<dbReference type="PROSITE" id="PS51371">
    <property type="entry name" value="CBS"/>
    <property type="match status" value="2"/>
</dbReference>
<dbReference type="OrthoDB" id="9797674at2"/>
<evidence type="ECO:0000256" key="6">
    <source>
        <dbReference type="PROSITE-ProRule" id="PRU00703"/>
    </source>
</evidence>
<accession>A0A1H4CP18</accession>
<dbReference type="InterPro" id="IPR000644">
    <property type="entry name" value="CBS_dom"/>
</dbReference>
<dbReference type="GO" id="GO:0050660">
    <property type="term" value="F:flavin adenine dinucleotide binding"/>
    <property type="evidence" value="ECO:0007669"/>
    <property type="project" value="InterPro"/>
</dbReference>
<sequence length="290" mass="32427">MSDDTPHSSRGSAPKSWLDRIAGMFNAEPQDVSELENVISEAANNLLIDEDTKGMLHGVLDVSKMRARDIMIPRSQMATLDIEQSITDILPILLENNHSRYPVVNEDKDHIEGILLVKDLLKFAFLPDAPQCHLRDIMRPAVIIPESKRVDALLKEFRQKRYHMAMVVDEYGGVSGLVTIEDILEQIVGEIEDEHDDAEDADIKKMASNIFQVSALTPLDEFNTHFGSHFNEEEADTIGGIVLHAFGHMPERGETIELDGLLFKVSKANSRRLLQLQVINGKAPVVSEPD</sequence>
<dbReference type="Pfam" id="PF00571">
    <property type="entry name" value="CBS"/>
    <property type="match status" value="2"/>
</dbReference>
<evidence type="ECO:0000256" key="5">
    <source>
        <dbReference type="ARBA" id="ARBA00040729"/>
    </source>
</evidence>
<evidence type="ECO:0000313" key="8">
    <source>
        <dbReference type="EMBL" id="SEA62063.1"/>
    </source>
</evidence>
<dbReference type="STRING" id="152573.SAMN04488051_104255"/>
<dbReference type="SUPFAM" id="SSF56176">
    <property type="entry name" value="FAD-binding/transporter-associated domain-like"/>
    <property type="match status" value="1"/>
</dbReference>
<dbReference type="InterPro" id="IPR005170">
    <property type="entry name" value="Transptr-assoc_dom"/>
</dbReference>
<evidence type="ECO:0000256" key="1">
    <source>
        <dbReference type="ARBA" id="ARBA00006337"/>
    </source>
</evidence>
<dbReference type="SUPFAM" id="SSF54631">
    <property type="entry name" value="CBS-domain pair"/>
    <property type="match status" value="1"/>
</dbReference>
<dbReference type="Pfam" id="PF03471">
    <property type="entry name" value="CorC_HlyC"/>
    <property type="match status" value="1"/>
</dbReference>
<comment type="function">
    <text evidence="4">Plays a role in the transport of magnesium and cobalt ions.</text>
</comment>
<keyword evidence="2" id="KW-0677">Repeat</keyword>
<dbReference type="PANTHER" id="PTHR22777:SF27">
    <property type="entry name" value="MAGNESIUM AND COBALT EFFLUX PROTEIN CORC"/>
    <property type="match status" value="1"/>
</dbReference>
<name>A0A1H4CP18_ALKAM</name>